<evidence type="ECO:0000313" key="4">
    <source>
        <dbReference type="EMBL" id="RPA96249.1"/>
    </source>
</evidence>
<evidence type="ECO:0000256" key="1">
    <source>
        <dbReference type="ARBA" id="ARBA00022737"/>
    </source>
</evidence>
<dbReference type="AlphaFoldDB" id="A0A3N4JDA0"/>
<dbReference type="OrthoDB" id="10057496at2759"/>
<protein>
    <submittedName>
        <fullName evidence="4">Ankyrin</fullName>
    </submittedName>
</protein>
<name>A0A3N4JDA0_9PEZI</name>
<dbReference type="Proteomes" id="UP000276215">
    <property type="component" value="Unassembled WGS sequence"/>
</dbReference>
<dbReference type="PANTHER" id="PTHR24198:SF165">
    <property type="entry name" value="ANKYRIN REPEAT-CONTAINING PROTEIN-RELATED"/>
    <property type="match status" value="1"/>
</dbReference>
<evidence type="ECO:0000256" key="2">
    <source>
        <dbReference type="ARBA" id="ARBA00023043"/>
    </source>
</evidence>
<dbReference type="InterPro" id="IPR036770">
    <property type="entry name" value="Ankyrin_rpt-contain_sf"/>
</dbReference>
<keyword evidence="1" id="KW-0677">Repeat</keyword>
<feature type="repeat" description="ANK" evidence="3">
    <location>
        <begin position="123"/>
        <end position="146"/>
    </location>
</feature>
<dbReference type="SUPFAM" id="SSF48403">
    <property type="entry name" value="Ankyrin repeat"/>
    <property type="match status" value="1"/>
</dbReference>
<keyword evidence="2 3" id="KW-0040">ANK repeat</keyword>
<accession>A0A3N4JDA0</accession>
<dbReference type="PROSITE" id="PS50088">
    <property type="entry name" value="ANK_REPEAT"/>
    <property type="match status" value="2"/>
</dbReference>
<reference evidence="4 5" key="1">
    <citation type="journal article" date="2018" name="Nat. Ecol. Evol.">
        <title>Pezizomycetes genomes reveal the molecular basis of ectomycorrhizal truffle lifestyle.</title>
        <authorList>
            <person name="Murat C."/>
            <person name="Payen T."/>
            <person name="Noel B."/>
            <person name="Kuo A."/>
            <person name="Morin E."/>
            <person name="Chen J."/>
            <person name="Kohler A."/>
            <person name="Krizsan K."/>
            <person name="Balestrini R."/>
            <person name="Da Silva C."/>
            <person name="Montanini B."/>
            <person name="Hainaut M."/>
            <person name="Levati E."/>
            <person name="Barry K.W."/>
            <person name="Belfiori B."/>
            <person name="Cichocki N."/>
            <person name="Clum A."/>
            <person name="Dockter R.B."/>
            <person name="Fauchery L."/>
            <person name="Guy J."/>
            <person name="Iotti M."/>
            <person name="Le Tacon F."/>
            <person name="Lindquist E.A."/>
            <person name="Lipzen A."/>
            <person name="Malagnac F."/>
            <person name="Mello A."/>
            <person name="Molinier V."/>
            <person name="Miyauchi S."/>
            <person name="Poulain J."/>
            <person name="Riccioni C."/>
            <person name="Rubini A."/>
            <person name="Sitrit Y."/>
            <person name="Splivallo R."/>
            <person name="Traeger S."/>
            <person name="Wang M."/>
            <person name="Zifcakova L."/>
            <person name="Wipf D."/>
            <person name="Zambonelli A."/>
            <person name="Paolocci F."/>
            <person name="Nowrousian M."/>
            <person name="Ottonello S."/>
            <person name="Baldrian P."/>
            <person name="Spatafora J.W."/>
            <person name="Henrissat B."/>
            <person name="Nagy L.G."/>
            <person name="Aury J.M."/>
            <person name="Wincker P."/>
            <person name="Grigoriev I.V."/>
            <person name="Bonfante P."/>
            <person name="Martin F.M."/>
        </authorList>
    </citation>
    <scope>NUCLEOTIDE SEQUENCE [LARGE SCALE GENOMIC DNA]</scope>
    <source>
        <strain evidence="4 5">120613-1</strain>
    </source>
</reference>
<keyword evidence="5" id="KW-1185">Reference proteome</keyword>
<gene>
    <name evidence="4" type="ORF">L873DRAFT_1773102</name>
</gene>
<sequence length="150" mass="16996">MDHTKYASLRASDGNSTIGNITNRYNTISNGSNEDRQIMQWLSPLEPQNRHDDVRSDRLGGVGNWLLETNEFRKCRSRKDVDPNTADTSGQTPLLWAAMNGHPEVVKILLDRKDVDLNTADTRGQTPLLWAARNEHLGMVKILLERDDID</sequence>
<dbReference type="InterPro" id="IPR002110">
    <property type="entry name" value="Ankyrin_rpt"/>
</dbReference>
<proteinExistence type="predicted"/>
<dbReference type="SMART" id="SM00248">
    <property type="entry name" value="ANK"/>
    <property type="match status" value="2"/>
</dbReference>
<dbReference type="Gene3D" id="1.25.40.20">
    <property type="entry name" value="Ankyrin repeat-containing domain"/>
    <property type="match status" value="1"/>
</dbReference>
<dbReference type="PROSITE" id="PS50297">
    <property type="entry name" value="ANK_REP_REGION"/>
    <property type="match status" value="2"/>
</dbReference>
<feature type="non-terminal residue" evidence="4">
    <location>
        <position position="150"/>
    </location>
</feature>
<evidence type="ECO:0000313" key="5">
    <source>
        <dbReference type="Proteomes" id="UP000276215"/>
    </source>
</evidence>
<dbReference type="Pfam" id="PF12796">
    <property type="entry name" value="Ank_2"/>
    <property type="match status" value="1"/>
</dbReference>
<dbReference type="EMBL" id="ML120416">
    <property type="protein sequence ID" value="RPA96249.1"/>
    <property type="molecule type" value="Genomic_DNA"/>
</dbReference>
<evidence type="ECO:0000256" key="3">
    <source>
        <dbReference type="PROSITE-ProRule" id="PRU00023"/>
    </source>
</evidence>
<feature type="repeat" description="ANK" evidence="3">
    <location>
        <begin position="89"/>
        <end position="112"/>
    </location>
</feature>
<dbReference type="PANTHER" id="PTHR24198">
    <property type="entry name" value="ANKYRIN REPEAT AND PROTEIN KINASE DOMAIN-CONTAINING PROTEIN"/>
    <property type="match status" value="1"/>
</dbReference>
<organism evidence="4 5">
    <name type="scientific">Choiromyces venosus 120613-1</name>
    <dbReference type="NCBI Taxonomy" id="1336337"/>
    <lineage>
        <taxon>Eukaryota</taxon>
        <taxon>Fungi</taxon>
        <taxon>Dikarya</taxon>
        <taxon>Ascomycota</taxon>
        <taxon>Pezizomycotina</taxon>
        <taxon>Pezizomycetes</taxon>
        <taxon>Pezizales</taxon>
        <taxon>Tuberaceae</taxon>
        <taxon>Choiromyces</taxon>
    </lineage>
</organism>